<evidence type="ECO:0000313" key="1">
    <source>
        <dbReference type="Ensembl" id="ENSOARP00020036874.1"/>
    </source>
</evidence>
<reference evidence="1" key="3">
    <citation type="submission" date="2025-09" db="UniProtKB">
        <authorList>
            <consortium name="Ensembl"/>
        </authorList>
    </citation>
    <scope>IDENTIFICATION</scope>
</reference>
<reference evidence="1" key="1">
    <citation type="submission" date="2020-11" db="EMBL/GenBank/DDBJ databases">
        <authorList>
            <person name="Davenport K.M."/>
            <person name="Bickhart D.M."/>
            <person name="Smith T.P.L."/>
            <person name="Murdoch B.M."/>
            <person name="Rosen B.D."/>
        </authorList>
    </citation>
    <scope>NUCLEOTIDE SEQUENCE [LARGE SCALE GENOMIC DNA]</scope>
    <source>
        <strain evidence="1">OAR_USU_Benz2616</strain>
    </source>
</reference>
<name>A0AC11CXR5_SHEEP</name>
<proteinExistence type="predicted"/>
<reference evidence="1" key="2">
    <citation type="submission" date="2025-08" db="UniProtKB">
        <authorList>
            <consortium name="Ensembl"/>
        </authorList>
    </citation>
    <scope>IDENTIFICATION</scope>
</reference>
<organism evidence="1">
    <name type="scientific">Ovis aries</name>
    <name type="common">Sheep</name>
    <dbReference type="NCBI Taxonomy" id="9940"/>
    <lineage>
        <taxon>Eukaryota</taxon>
        <taxon>Metazoa</taxon>
        <taxon>Chordata</taxon>
        <taxon>Craniata</taxon>
        <taxon>Vertebrata</taxon>
        <taxon>Euteleostomi</taxon>
        <taxon>Mammalia</taxon>
        <taxon>Eutheria</taxon>
        <taxon>Laurasiatheria</taxon>
        <taxon>Artiodactyla</taxon>
        <taxon>Ruminantia</taxon>
        <taxon>Pecora</taxon>
        <taxon>Bovidae</taxon>
        <taxon>Caprinae</taxon>
        <taxon>Ovis</taxon>
    </lineage>
</organism>
<accession>A0AC11CXR5</accession>
<protein>
    <submittedName>
        <fullName evidence="1">Uncharacterized protein</fullName>
    </submittedName>
</protein>
<sequence length="96" mass="10404">GQRSSSAGWRLLSGTVSFVVTSVETERPKAATAHLPRSWEVRNRYTEEGGRASRSKILRISSLIVSSPQQQHGCGQVHRHIAAVSGIEAQPAVVRS</sequence>
<dbReference type="Ensembl" id="ENSOART00020055352.1">
    <property type="protein sequence ID" value="ENSOARP00020036874.1"/>
    <property type="gene ID" value="ENSOARG00020027601.1"/>
</dbReference>